<dbReference type="Proteomes" id="UP000095766">
    <property type="component" value="Unassembled WGS sequence"/>
</dbReference>
<proteinExistence type="inferred from homology"/>
<comment type="similarity">
    <text evidence="1">Belongs to the peptidase C40 family.</text>
</comment>
<gene>
    <name evidence="6" type="primary">ykfC</name>
    <name evidence="6" type="ORF">ERS852510_01008</name>
</gene>
<evidence type="ECO:0000256" key="3">
    <source>
        <dbReference type="ARBA" id="ARBA00022801"/>
    </source>
</evidence>
<dbReference type="InterPro" id="IPR051202">
    <property type="entry name" value="Peptidase_C40"/>
</dbReference>
<reference evidence="6 7" key="1">
    <citation type="submission" date="2015-09" db="EMBL/GenBank/DDBJ databases">
        <authorList>
            <consortium name="Pathogen Informatics"/>
        </authorList>
    </citation>
    <scope>NUCLEOTIDE SEQUENCE [LARGE SCALE GENOMIC DNA]</scope>
    <source>
        <strain evidence="6 7">2789STDY5834898</strain>
    </source>
</reference>
<dbReference type="InterPro" id="IPR003646">
    <property type="entry name" value="SH3-like_bac-type"/>
</dbReference>
<dbReference type="InterPro" id="IPR000064">
    <property type="entry name" value="NLP_P60_dom"/>
</dbReference>
<accession>A0A174HIB7</accession>
<dbReference type="SMART" id="SM00287">
    <property type="entry name" value="SH3b"/>
    <property type="match status" value="2"/>
</dbReference>
<dbReference type="Pfam" id="PF08239">
    <property type="entry name" value="SH3_3"/>
    <property type="match status" value="1"/>
</dbReference>
<dbReference type="Pfam" id="PF18348">
    <property type="entry name" value="SH3_16"/>
    <property type="match status" value="1"/>
</dbReference>
<dbReference type="GO" id="GO:0008234">
    <property type="term" value="F:cysteine-type peptidase activity"/>
    <property type="evidence" value="ECO:0007669"/>
    <property type="project" value="UniProtKB-KW"/>
</dbReference>
<name>A0A174HIB7_BACUN</name>
<feature type="domain" description="NlpC/P60" evidence="5">
    <location>
        <begin position="269"/>
        <end position="403"/>
    </location>
</feature>
<dbReference type="EC" id="3.4.-.-" evidence="6"/>
<dbReference type="Pfam" id="PF00877">
    <property type="entry name" value="NLPC_P60"/>
    <property type="match status" value="1"/>
</dbReference>
<keyword evidence="4" id="KW-0788">Thiol protease</keyword>
<evidence type="ECO:0000256" key="1">
    <source>
        <dbReference type="ARBA" id="ARBA00007074"/>
    </source>
</evidence>
<evidence type="ECO:0000313" key="7">
    <source>
        <dbReference type="Proteomes" id="UP000095766"/>
    </source>
</evidence>
<evidence type="ECO:0000256" key="2">
    <source>
        <dbReference type="ARBA" id="ARBA00022670"/>
    </source>
</evidence>
<protein>
    <submittedName>
        <fullName evidence="6">NLP/P60 protein</fullName>
        <ecNumber evidence="6">3.4.-.-</ecNumber>
    </submittedName>
</protein>
<dbReference type="AlphaFoldDB" id="A0A174HIB7"/>
<dbReference type="PANTHER" id="PTHR47053:SF1">
    <property type="entry name" value="MUREIN DD-ENDOPEPTIDASE MEPH-RELATED"/>
    <property type="match status" value="1"/>
</dbReference>
<evidence type="ECO:0000259" key="5">
    <source>
        <dbReference type="PROSITE" id="PS51935"/>
    </source>
</evidence>
<dbReference type="InterPro" id="IPR041382">
    <property type="entry name" value="SH3_16"/>
</dbReference>
<dbReference type="Gene3D" id="2.30.30.40">
    <property type="entry name" value="SH3 Domains"/>
    <property type="match status" value="2"/>
</dbReference>
<dbReference type="Gene3D" id="3.90.1720.10">
    <property type="entry name" value="endopeptidase domain like (from Nostoc punctiforme)"/>
    <property type="match status" value="1"/>
</dbReference>
<dbReference type="PANTHER" id="PTHR47053">
    <property type="entry name" value="MUREIN DD-ENDOPEPTIDASE MEPH-RELATED"/>
    <property type="match status" value="1"/>
</dbReference>
<dbReference type="EMBL" id="CZAO01000004">
    <property type="protein sequence ID" value="CUP18560.1"/>
    <property type="molecule type" value="Genomic_DNA"/>
</dbReference>
<keyword evidence="3 6" id="KW-0378">Hydrolase</keyword>
<dbReference type="GO" id="GO:0006508">
    <property type="term" value="P:proteolysis"/>
    <property type="evidence" value="ECO:0007669"/>
    <property type="project" value="UniProtKB-KW"/>
</dbReference>
<organism evidence="6 7">
    <name type="scientific">Bacteroides uniformis</name>
    <dbReference type="NCBI Taxonomy" id="820"/>
    <lineage>
        <taxon>Bacteria</taxon>
        <taxon>Pseudomonadati</taxon>
        <taxon>Bacteroidota</taxon>
        <taxon>Bacteroidia</taxon>
        <taxon>Bacteroidales</taxon>
        <taxon>Bacteroidaceae</taxon>
        <taxon>Bacteroides</taxon>
    </lineage>
</organism>
<evidence type="ECO:0000313" key="6">
    <source>
        <dbReference type="EMBL" id="CUP18560.1"/>
    </source>
</evidence>
<keyword evidence="2" id="KW-0645">Protease</keyword>
<sequence>MYLFRNKFVALLLVITPKSFWPMKKLSSLFSLFLLIPLFAVASEVGDRTIPAEVAQLADSLKQKFAPDKRVALFDVDYSFSGKNVMLRGVTTSAEAKTALLDGLAKKGYAVMDCLQVLPDEAGLEGKTYGIVNVSVCNLRVAPDFSSEMMTQGLMGMPVRVLQRDGWYRIQTPDNYIAWVHRVGIHPVTREELTAWSNAEKIVVTSHYGFVYSQPSQASQTVSDVAAGNRLKWEGTKGAFYKVAYPDGRQGYISKSISMPEKKWRATLKQDAASIIATAHSMMGIPYLWAGTSSKGVDCSGFMRTVLFMHDIIIPRDASQQAYVGEHIDITPDFSNLQPGDLIFFGRKATPERKERVVHVGMYIGNKRFIHSQGDVRVNSFSPDDELFDEYNLGRLLFATRVLPYINKEASLNTTETNPFYSM</sequence>
<dbReference type="InterPro" id="IPR038765">
    <property type="entry name" value="Papain-like_cys_pep_sf"/>
</dbReference>
<dbReference type="PROSITE" id="PS51935">
    <property type="entry name" value="NLPC_P60"/>
    <property type="match status" value="1"/>
</dbReference>
<evidence type="ECO:0000256" key="4">
    <source>
        <dbReference type="ARBA" id="ARBA00022807"/>
    </source>
</evidence>
<dbReference type="SUPFAM" id="SSF54001">
    <property type="entry name" value="Cysteine proteinases"/>
    <property type="match status" value="1"/>
</dbReference>